<proteinExistence type="predicted"/>
<evidence type="ECO:0008006" key="3">
    <source>
        <dbReference type="Google" id="ProtNLM"/>
    </source>
</evidence>
<comment type="caution">
    <text evidence="1">The sequence shown here is derived from an EMBL/GenBank/DDBJ whole genome shotgun (WGS) entry which is preliminary data.</text>
</comment>
<protein>
    <recommendedName>
        <fullName evidence="3">Type II toxin-antitoxin system RelE/ParE family toxin</fullName>
    </recommendedName>
</protein>
<gene>
    <name evidence="1" type="ORF">GCM10011333_22770</name>
</gene>
<reference evidence="1" key="2">
    <citation type="submission" date="2020-09" db="EMBL/GenBank/DDBJ databases">
        <authorList>
            <person name="Sun Q."/>
            <person name="Zhou Y."/>
        </authorList>
    </citation>
    <scope>NUCLEOTIDE SEQUENCE</scope>
    <source>
        <strain evidence="1">CGMCC 1.12785</strain>
    </source>
</reference>
<name>A0A8J2TZ11_9MICO</name>
<dbReference type="EMBL" id="BMFY01000009">
    <property type="protein sequence ID" value="GGA19059.1"/>
    <property type="molecule type" value="Genomic_DNA"/>
</dbReference>
<sequence>MKVLDQLANLGGALGMPRSRNLGGSLYELRFRCEHVDRRITYTLRPERRIITLTTFRKQRRNERAEIARARLMLRRTP</sequence>
<dbReference type="InterPro" id="IPR009241">
    <property type="entry name" value="HigB-like"/>
</dbReference>
<dbReference type="Pfam" id="PF05973">
    <property type="entry name" value="Gp49"/>
    <property type="match status" value="1"/>
</dbReference>
<keyword evidence="2" id="KW-1185">Reference proteome</keyword>
<dbReference type="AlphaFoldDB" id="A0A8J2TZ11"/>
<accession>A0A8J2TZ11</accession>
<evidence type="ECO:0000313" key="2">
    <source>
        <dbReference type="Proteomes" id="UP000616114"/>
    </source>
</evidence>
<organism evidence="1 2">
    <name type="scientific">Sediminivirga luteola</name>
    <dbReference type="NCBI Taxonomy" id="1774748"/>
    <lineage>
        <taxon>Bacteria</taxon>
        <taxon>Bacillati</taxon>
        <taxon>Actinomycetota</taxon>
        <taxon>Actinomycetes</taxon>
        <taxon>Micrococcales</taxon>
        <taxon>Brevibacteriaceae</taxon>
        <taxon>Sediminivirga</taxon>
    </lineage>
</organism>
<reference evidence="1" key="1">
    <citation type="journal article" date="2014" name="Int. J. Syst. Evol. Microbiol.">
        <title>Complete genome sequence of Corynebacterium casei LMG S-19264T (=DSM 44701T), isolated from a smear-ripened cheese.</title>
        <authorList>
            <consortium name="US DOE Joint Genome Institute (JGI-PGF)"/>
            <person name="Walter F."/>
            <person name="Albersmeier A."/>
            <person name="Kalinowski J."/>
            <person name="Ruckert C."/>
        </authorList>
    </citation>
    <scope>NUCLEOTIDE SEQUENCE</scope>
    <source>
        <strain evidence="1">CGMCC 1.12785</strain>
    </source>
</reference>
<dbReference type="Proteomes" id="UP000616114">
    <property type="component" value="Unassembled WGS sequence"/>
</dbReference>
<evidence type="ECO:0000313" key="1">
    <source>
        <dbReference type="EMBL" id="GGA19059.1"/>
    </source>
</evidence>